<dbReference type="GO" id="GO:0005524">
    <property type="term" value="F:ATP binding"/>
    <property type="evidence" value="ECO:0007669"/>
    <property type="project" value="UniProtKB-KW"/>
</dbReference>
<dbReference type="PROSITE" id="PS50109">
    <property type="entry name" value="HIS_KIN"/>
    <property type="match status" value="1"/>
</dbReference>
<feature type="transmembrane region" description="Helical" evidence="15">
    <location>
        <begin position="384"/>
        <end position="405"/>
    </location>
</feature>
<dbReference type="InterPro" id="IPR025201">
    <property type="entry name" value="KdpD_TM"/>
</dbReference>
<keyword evidence="7 15" id="KW-0812">Transmembrane</keyword>
<dbReference type="InterPro" id="IPR038318">
    <property type="entry name" value="KdpD_sf"/>
</dbReference>
<dbReference type="PANTHER" id="PTHR45569">
    <property type="entry name" value="SENSOR PROTEIN KDPD"/>
    <property type="match status" value="1"/>
</dbReference>
<keyword evidence="9 17" id="KW-0418">Kinase</keyword>
<comment type="subcellular location">
    <subcellularLocation>
        <location evidence="3">Cell membrane</location>
    </subcellularLocation>
    <subcellularLocation>
        <location evidence="2">Membrane</location>
        <topology evidence="2">Multi-pass membrane protein</topology>
    </subcellularLocation>
</comment>
<dbReference type="InterPro" id="IPR052023">
    <property type="entry name" value="Histidine_kinase_KdpD"/>
</dbReference>
<dbReference type="PRINTS" id="PR00344">
    <property type="entry name" value="BCTRLSENSOR"/>
</dbReference>
<dbReference type="InterPro" id="IPR027417">
    <property type="entry name" value="P-loop_NTPase"/>
</dbReference>
<evidence type="ECO:0000256" key="4">
    <source>
        <dbReference type="ARBA" id="ARBA00012438"/>
    </source>
</evidence>
<evidence type="ECO:0000256" key="9">
    <source>
        <dbReference type="ARBA" id="ARBA00022777"/>
    </source>
</evidence>
<evidence type="ECO:0000256" key="6">
    <source>
        <dbReference type="ARBA" id="ARBA00022679"/>
    </source>
</evidence>
<evidence type="ECO:0000256" key="13">
    <source>
        <dbReference type="ARBA" id="ARBA00023136"/>
    </source>
</evidence>
<dbReference type="Gene3D" id="1.10.287.130">
    <property type="match status" value="1"/>
</dbReference>
<dbReference type="InterPro" id="IPR003594">
    <property type="entry name" value="HATPase_dom"/>
</dbReference>
<dbReference type="SMART" id="SM00387">
    <property type="entry name" value="HATPase_c"/>
    <property type="match status" value="1"/>
</dbReference>
<dbReference type="InterPro" id="IPR003852">
    <property type="entry name" value="Sig_transdc_His_kinase_KdpD_N"/>
</dbReference>
<keyword evidence="11 15" id="KW-1133">Transmembrane helix</keyword>
<evidence type="ECO:0000256" key="15">
    <source>
        <dbReference type="SAM" id="Phobius"/>
    </source>
</evidence>
<evidence type="ECO:0000256" key="10">
    <source>
        <dbReference type="ARBA" id="ARBA00022840"/>
    </source>
</evidence>
<dbReference type="CDD" id="cd00075">
    <property type="entry name" value="HATPase"/>
    <property type="match status" value="1"/>
</dbReference>
<gene>
    <name evidence="17" type="ORF">BJ980_000203</name>
</gene>
<dbReference type="InterPro" id="IPR006016">
    <property type="entry name" value="UspA"/>
</dbReference>
<accession>A0A7Y9RVZ8</accession>
<keyword evidence="13 15" id="KW-0472">Membrane</keyword>
<feature type="compositionally biased region" description="Basic and acidic residues" evidence="14">
    <location>
        <begin position="794"/>
        <end position="808"/>
    </location>
</feature>
<evidence type="ECO:0000256" key="3">
    <source>
        <dbReference type="ARBA" id="ARBA00004236"/>
    </source>
</evidence>
<evidence type="ECO:0000256" key="14">
    <source>
        <dbReference type="SAM" id="MobiDB-lite"/>
    </source>
</evidence>
<dbReference type="Proteomes" id="UP000540656">
    <property type="component" value="Unassembled WGS sequence"/>
</dbReference>
<dbReference type="SUPFAM" id="SSF55874">
    <property type="entry name" value="ATPase domain of HSP90 chaperone/DNA topoisomerase II/histidine kinase"/>
    <property type="match status" value="1"/>
</dbReference>
<comment type="caution">
    <text evidence="17">The sequence shown here is derived from an EMBL/GenBank/DDBJ whole genome shotgun (WGS) entry which is preliminary data.</text>
</comment>
<dbReference type="InterPro" id="IPR036097">
    <property type="entry name" value="HisK_dim/P_sf"/>
</dbReference>
<evidence type="ECO:0000313" key="18">
    <source>
        <dbReference type="Proteomes" id="UP000540656"/>
    </source>
</evidence>
<dbReference type="GO" id="GO:0000155">
    <property type="term" value="F:phosphorelay sensor kinase activity"/>
    <property type="evidence" value="ECO:0007669"/>
    <property type="project" value="InterPro"/>
</dbReference>
<sequence>MDLDAILLRSPSVVLVDELAHTNVPGSRHEKRWQDVQTLREAGIEVISTVNIQHLESLNDVTEAITGIRQRETVPDDVVRAADQIELVDMSPQALRRRMAHGNIYTADKVDAALSQYFREGNLTALRELALLWLADRVEEGMDRYREKHQIDSTWATRERIIVPVSGGPESSTLMRRASRIASRAAAGEWSALYVARRDGLTGVSPDVLTGLRQKAEQLGGTFHTVVSDDPAEGILDFARAENASQVVVGASRRGRISALLRPGVGERVVAASGDIDVHIVAHDYSRGTMIGPRSPETLSRRRRTLGYVFGVLTPTLVSLLLWLTHQWHGLTTEALILMVVVVATALVGGLLPAVIAALASGILLNLFFVPPLYVLTINEPENALAILLFVLVGVAVATVVDNAARRTKQAIKARAEADALTVLSHSLLNATDDPQGLLSSACELFNARGAAIIRSSRTDTEPASGGSGADMGNGTNGAETEITARRDGPGTGAEQSHGEGVPRVEVLASCGEPPLTIEAADMVADIDDVTVLALAGTKLPASQRGLLNAYAAYARVMTERRAATAAEVERLRLTEVDRTRTALLAAVSHDLRSPLSAVKMAVDSLGALDVTWSEEDKADFLETIREATERLITLVNNLLDMSRIHTGSIRAAVSEISLARAVRNSLVPLDGGVRIQVDIDEELVVLADPGLLDRVLANIAENALKYTPDQATITIDAAPVGSDRVALRIADTGPGVRDRDHDRLFAPFQRLGDVPGQDGVGLGLAVARGLLEAIGGTVTTEDTPGGGLTFLLELRRPPDPPHDHPSEIGEDPAAARLNPEGGGSQANVAFPDAADPDGRGPDAEGLSQHASHSKQRTESDRAAEERAGAGPERDTLSGPKNQQTQHPGKSQAQRHVGHDKAEGRACDTRSSRPPEGETP</sequence>
<dbReference type="InterPro" id="IPR003661">
    <property type="entry name" value="HisK_dim/P_dom"/>
</dbReference>
<keyword evidence="5" id="KW-0597">Phosphoprotein</keyword>
<feature type="compositionally biased region" description="Basic and acidic residues" evidence="14">
    <location>
        <begin position="856"/>
        <end position="876"/>
    </location>
</feature>
<evidence type="ECO:0000313" key="17">
    <source>
        <dbReference type="EMBL" id="NYG57280.1"/>
    </source>
</evidence>
<feature type="region of interest" description="Disordered" evidence="14">
    <location>
        <begin position="457"/>
        <end position="503"/>
    </location>
</feature>
<evidence type="ECO:0000256" key="1">
    <source>
        <dbReference type="ARBA" id="ARBA00000085"/>
    </source>
</evidence>
<dbReference type="InterPro" id="IPR005467">
    <property type="entry name" value="His_kinase_dom"/>
</dbReference>
<feature type="compositionally biased region" description="Basic and acidic residues" evidence="14">
    <location>
        <begin position="897"/>
        <end position="920"/>
    </location>
</feature>
<proteinExistence type="predicted"/>
<dbReference type="InterPro" id="IPR014729">
    <property type="entry name" value="Rossmann-like_a/b/a_fold"/>
</dbReference>
<dbReference type="GO" id="GO:0005886">
    <property type="term" value="C:plasma membrane"/>
    <property type="evidence" value="ECO:0007669"/>
    <property type="project" value="UniProtKB-SubCell"/>
</dbReference>
<dbReference type="SUPFAM" id="SSF47384">
    <property type="entry name" value="Homodimeric domain of signal transducing histidine kinase"/>
    <property type="match status" value="1"/>
</dbReference>
<evidence type="ECO:0000256" key="8">
    <source>
        <dbReference type="ARBA" id="ARBA00022741"/>
    </source>
</evidence>
<dbReference type="AlphaFoldDB" id="A0A7Y9RVZ8"/>
<evidence type="ECO:0000259" key="16">
    <source>
        <dbReference type="PROSITE" id="PS50109"/>
    </source>
</evidence>
<feature type="transmembrane region" description="Helical" evidence="15">
    <location>
        <begin position="305"/>
        <end position="324"/>
    </location>
</feature>
<dbReference type="InterPro" id="IPR004358">
    <property type="entry name" value="Sig_transdc_His_kin-like_C"/>
</dbReference>
<evidence type="ECO:0000256" key="12">
    <source>
        <dbReference type="ARBA" id="ARBA00023012"/>
    </source>
</evidence>
<name>A0A7Y9RVZ8_9ACTN</name>
<keyword evidence="18" id="KW-1185">Reference proteome</keyword>
<dbReference type="Gene3D" id="3.40.50.300">
    <property type="entry name" value="P-loop containing nucleotide triphosphate hydrolases"/>
    <property type="match status" value="1"/>
</dbReference>
<dbReference type="Pfam" id="PF00512">
    <property type="entry name" value="HisKA"/>
    <property type="match status" value="1"/>
</dbReference>
<dbReference type="Pfam" id="PF00582">
    <property type="entry name" value="Usp"/>
    <property type="match status" value="1"/>
</dbReference>
<evidence type="ECO:0000256" key="7">
    <source>
        <dbReference type="ARBA" id="ARBA00022692"/>
    </source>
</evidence>
<feature type="compositionally biased region" description="Gly residues" evidence="14">
    <location>
        <begin position="466"/>
        <end position="476"/>
    </location>
</feature>
<dbReference type="Pfam" id="PF02518">
    <property type="entry name" value="HATPase_c"/>
    <property type="match status" value="1"/>
</dbReference>
<keyword evidence="8" id="KW-0547">Nucleotide-binding</keyword>
<dbReference type="InterPro" id="IPR036890">
    <property type="entry name" value="HATPase_C_sf"/>
</dbReference>
<dbReference type="Gene3D" id="1.20.120.620">
    <property type="entry name" value="Backbone structure of the membrane domain of e. Coli histidine kinase receptor kdpd"/>
    <property type="match status" value="1"/>
</dbReference>
<feature type="region of interest" description="Disordered" evidence="14">
    <location>
        <begin position="778"/>
        <end position="920"/>
    </location>
</feature>
<reference evidence="17 18" key="1">
    <citation type="submission" date="2020-07" db="EMBL/GenBank/DDBJ databases">
        <title>Sequencing the genomes of 1000 actinobacteria strains.</title>
        <authorList>
            <person name="Klenk H.-P."/>
        </authorList>
    </citation>
    <scope>NUCLEOTIDE SEQUENCE [LARGE SCALE GENOMIC DNA]</scope>
    <source>
        <strain evidence="17 18">DSM 23819</strain>
    </source>
</reference>
<dbReference type="SMART" id="SM00388">
    <property type="entry name" value="HisKA"/>
    <property type="match status" value="1"/>
</dbReference>
<dbReference type="Gene3D" id="3.40.50.620">
    <property type="entry name" value="HUPs"/>
    <property type="match status" value="1"/>
</dbReference>
<organism evidence="17 18">
    <name type="scientific">Nocardioides daedukensis</name>
    <dbReference type="NCBI Taxonomy" id="634462"/>
    <lineage>
        <taxon>Bacteria</taxon>
        <taxon>Bacillati</taxon>
        <taxon>Actinomycetota</taxon>
        <taxon>Actinomycetes</taxon>
        <taxon>Propionibacteriales</taxon>
        <taxon>Nocardioidaceae</taxon>
        <taxon>Nocardioides</taxon>
    </lineage>
</organism>
<feature type="domain" description="Histidine kinase" evidence="16">
    <location>
        <begin position="587"/>
        <end position="799"/>
    </location>
</feature>
<dbReference type="Gene3D" id="3.30.565.10">
    <property type="entry name" value="Histidine kinase-like ATPase, C-terminal domain"/>
    <property type="match status" value="1"/>
</dbReference>
<evidence type="ECO:0000256" key="11">
    <source>
        <dbReference type="ARBA" id="ARBA00022989"/>
    </source>
</evidence>
<keyword evidence="12" id="KW-0902">Two-component regulatory system</keyword>
<dbReference type="Pfam" id="PF13493">
    <property type="entry name" value="DUF4118"/>
    <property type="match status" value="1"/>
</dbReference>
<dbReference type="SUPFAM" id="SSF52402">
    <property type="entry name" value="Adenine nucleotide alpha hydrolases-like"/>
    <property type="match status" value="1"/>
</dbReference>
<evidence type="ECO:0000256" key="2">
    <source>
        <dbReference type="ARBA" id="ARBA00004141"/>
    </source>
</evidence>
<comment type="catalytic activity">
    <reaction evidence="1">
        <text>ATP + protein L-histidine = ADP + protein N-phospho-L-histidine.</text>
        <dbReference type="EC" id="2.7.13.3"/>
    </reaction>
</comment>
<keyword evidence="6 17" id="KW-0808">Transferase</keyword>
<evidence type="ECO:0000256" key="5">
    <source>
        <dbReference type="ARBA" id="ARBA00022553"/>
    </source>
</evidence>
<protein>
    <recommendedName>
        <fullName evidence="4">histidine kinase</fullName>
        <ecNumber evidence="4">2.7.13.3</ecNumber>
    </recommendedName>
</protein>
<keyword evidence="10" id="KW-0067">ATP-binding</keyword>
<feature type="transmembrane region" description="Helical" evidence="15">
    <location>
        <begin position="336"/>
        <end position="364"/>
    </location>
</feature>
<dbReference type="EMBL" id="JACCAA010000001">
    <property type="protein sequence ID" value="NYG57280.1"/>
    <property type="molecule type" value="Genomic_DNA"/>
</dbReference>
<dbReference type="EC" id="2.7.13.3" evidence="4"/>
<feature type="compositionally biased region" description="Polar residues" evidence="14">
    <location>
        <begin position="879"/>
        <end position="894"/>
    </location>
</feature>
<dbReference type="CDD" id="cd00082">
    <property type="entry name" value="HisKA"/>
    <property type="match status" value="1"/>
</dbReference>
<dbReference type="Pfam" id="PF02702">
    <property type="entry name" value="KdpD"/>
    <property type="match status" value="1"/>
</dbReference>
<dbReference type="PANTHER" id="PTHR45569:SF1">
    <property type="entry name" value="SENSOR PROTEIN KDPD"/>
    <property type="match status" value="1"/>
</dbReference>